<dbReference type="Proteomes" id="UP000003748">
    <property type="component" value="Unassembled WGS sequence"/>
</dbReference>
<evidence type="ECO:0000313" key="2">
    <source>
        <dbReference type="Proteomes" id="UP000003748"/>
    </source>
</evidence>
<proteinExistence type="predicted"/>
<protein>
    <submittedName>
        <fullName evidence="1">Uncharacterized protein</fullName>
    </submittedName>
</protein>
<dbReference type="HOGENOM" id="CLU_3200209_0_0_0"/>
<name>D4CXB3_9FUSO</name>
<gene>
    <name evidence="1" type="ORF">FUSPEROL_02074</name>
</gene>
<dbReference type="AlphaFoldDB" id="D4CXB3"/>
<accession>D4CXB3</accession>
<reference evidence="1 2" key="1">
    <citation type="submission" date="2010-02" db="EMBL/GenBank/DDBJ databases">
        <authorList>
            <person name="Weinstock G."/>
            <person name="Sodergren E."/>
            <person name="Clifton S."/>
            <person name="Fulton L."/>
            <person name="Fulton B."/>
            <person name="Courtney L."/>
            <person name="Fronick C."/>
            <person name="Harrison M."/>
            <person name="Strong C."/>
            <person name="Farmer C."/>
            <person name="Delahaunty K."/>
            <person name="Markovic C."/>
            <person name="Hall O."/>
            <person name="Minx P."/>
            <person name="Tomlinson C."/>
            <person name="Mitreva M."/>
            <person name="Nelson J."/>
            <person name="Hou S."/>
            <person name="Wollam A."/>
            <person name="Pepin K.H."/>
            <person name="Johnson M."/>
            <person name="Bhonagiri V."/>
            <person name="Zhang X."/>
            <person name="Suruliraj S."/>
            <person name="Warren W."/>
            <person name="Chinwalla A."/>
            <person name="Mardis E.R."/>
            <person name="Wilson R.K."/>
        </authorList>
    </citation>
    <scope>NUCLEOTIDE SEQUENCE [LARGE SCALE GENOMIC DNA]</scope>
    <source>
        <strain evidence="1 2">ATCC 33693</strain>
    </source>
</reference>
<organism evidence="1 2">
    <name type="scientific">Fusobacterium periodonticum ATCC 33693</name>
    <dbReference type="NCBI Taxonomy" id="546275"/>
    <lineage>
        <taxon>Bacteria</taxon>
        <taxon>Fusobacteriati</taxon>
        <taxon>Fusobacteriota</taxon>
        <taxon>Fusobacteriia</taxon>
        <taxon>Fusobacteriales</taxon>
        <taxon>Fusobacteriaceae</taxon>
        <taxon>Fusobacterium</taxon>
    </lineage>
</organism>
<dbReference type="STRING" id="546275.FUSPEROL_02074"/>
<evidence type="ECO:0000313" key="1">
    <source>
        <dbReference type="EMBL" id="EFE86033.1"/>
    </source>
</evidence>
<comment type="caution">
    <text evidence="1">The sequence shown here is derived from an EMBL/GenBank/DDBJ whole genome shotgun (WGS) entry which is preliminary data.</text>
</comment>
<dbReference type="EMBL" id="ACJY01000099">
    <property type="protein sequence ID" value="EFE86033.1"/>
    <property type="molecule type" value="Genomic_DNA"/>
</dbReference>
<sequence>MFAKKHYHTKKIKANCCKKRCKMNEYDILEYMSEDEFSDMVTNRD</sequence>